<dbReference type="EMBL" id="CDMY01000515">
    <property type="protein sequence ID" value="CEM19554.1"/>
    <property type="molecule type" value="Genomic_DNA"/>
</dbReference>
<evidence type="ECO:0000313" key="2">
    <source>
        <dbReference type="Proteomes" id="UP000041254"/>
    </source>
</evidence>
<dbReference type="Proteomes" id="UP000041254">
    <property type="component" value="Unassembled WGS sequence"/>
</dbReference>
<reference evidence="1 2" key="1">
    <citation type="submission" date="2014-11" db="EMBL/GenBank/DDBJ databases">
        <authorList>
            <person name="Zhu J."/>
            <person name="Qi W."/>
            <person name="Song R."/>
        </authorList>
    </citation>
    <scope>NUCLEOTIDE SEQUENCE [LARGE SCALE GENOMIC DNA]</scope>
</reference>
<sequence>MPRCRAAGCHEQHSTHRCRICLSEDSSHRSRDCPRQPSLVMTLFHETDIASYGAIIRGGGLQPSGSNNLIGKAIYFTDDHRLTVGKARRHGVIIACQVRPGRVKLMPDRGGSSLTRERLQREGYDSAMCHRGGKTEYAIYDPSRVTIGSLLPGTEQGFPFIRLFGFDGIGVTPPPGNMGLQWRIENGQYTRPVLTPGSRIPAGFPPGPQGRQMMDMRRLVGAVPSHWGRACSLVQF</sequence>
<dbReference type="SUPFAM" id="SSF56399">
    <property type="entry name" value="ADP-ribosylation"/>
    <property type="match status" value="1"/>
</dbReference>
<keyword evidence="2" id="KW-1185">Reference proteome</keyword>
<name>A0A0G4FX54_VITBC</name>
<dbReference type="PhylomeDB" id="A0A0G4FX54"/>
<protein>
    <recommendedName>
        <fullName evidence="3">PARP catalytic domain-containing protein</fullName>
    </recommendedName>
</protein>
<dbReference type="VEuPathDB" id="CryptoDB:Vbra_65"/>
<dbReference type="AlphaFoldDB" id="A0A0G4FX54"/>
<evidence type="ECO:0000313" key="1">
    <source>
        <dbReference type="EMBL" id="CEM19554.1"/>
    </source>
</evidence>
<dbReference type="Gene3D" id="3.90.228.10">
    <property type="match status" value="1"/>
</dbReference>
<organism evidence="1 2">
    <name type="scientific">Vitrella brassicaformis (strain CCMP3155)</name>
    <dbReference type="NCBI Taxonomy" id="1169540"/>
    <lineage>
        <taxon>Eukaryota</taxon>
        <taxon>Sar</taxon>
        <taxon>Alveolata</taxon>
        <taxon>Colpodellida</taxon>
        <taxon>Vitrellaceae</taxon>
        <taxon>Vitrella</taxon>
    </lineage>
</organism>
<accession>A0A0G4FX54</accession>
<evidence type="ECO:0008006" key="3">
    <source>
        <dbReference type="Google" id="ProtNLM"/>
    </source>
</evidence>
<gene>
    <name evidence="1" type="ORF">Vbra_65</name>
</gene>
<dbReference type="InParanoid" id="A0A0G4FX54"/>
<proteinExistence type="predicted"/>